<dbReference type="Gene3D" id="3.30.1360.120">
    <property type="entry name" value="Probable tRNA modification gtpase trme, domain 1"/>
    <property type="match status" value="1"/>
</dbReference>
<dbReference type="InterPro" id="IPR017703">
    <property type="entry name" value="YgfZ/GCV_T_CS"/>
</dbReference>
<proteinExistence type="inferred from homology"/>
<feature type="domain" description="CAF17 C-terminal" evidence="6">
    <location>
        <begin position="186"/>
        <end position="286"/>
    </location>
</feature>
<accession>A0A409YUC8</accession>
<dbReference type="PANTHER" id="PTHR22602:SF0">
    <property type="entry name" value="TRANSFERASE CAF17, MITOCHONDRIAL-RELATED"/>
    <property type="match status" value="1"/>
</dbReference>
<dbReference type="SUPFAM" id="SSF103025">
    <property type="entry name" value="Folate-binding domain"/>
    <property type="match status" value="1"/>
</dbReference>
<dbReference type="GO" id="GO:0005759">
    <property type="term" value="C:mitochondrial matrix"/>
    <property type="evidence" value="ECO:0007669"/>
    <property type="project" value="TreeGrafter"/>
</dbReference>
<evidence type="ECO:0000256" key="4">
    <source>
        <dbReference type="ARBA" id="ARBA00093447"/>
    </source>
</evidence>
<evidence type="ECO:0000256" key="2">
    <source>
        <dbReference type="ARBA" id="ARBA00022946"/>
    </source>
</evidence>
<keyword evidence="2" id="KW-0809">Transit peptide</keyword>
<comment type="subcellular location">
    <subcellularLocation>
        <location evidence="1">Mitochondrion</location>
    </subcellularLocation>
</comment>
<dbReference type="Pfam" id="PF25455">
    <property type="entry name" value="Beta-barrel_CAF17_C"/>
    <property type="match status" value="1"/>
</dbReference>
<sequence>MYDIFLYANPNGYFLEYDSRSSEAPSLLSYFKKHVLRSKVKVRDVTEEYDVWSAWGAPEDSSFEMKRSWRHAASGVIEPVWNPSEVWPWGTEENIIYDRRGAGMGRRLLLRKGDKPLSSSHDILSSDEYKLHRILHGIPEGISDIVPMHSFPMDSNLDVMGGIDYRKGCYVGQELTVRTYHTGVIRKRILPIRISSSSDSSMPSQELPEDLDVKPVAVSSGERTGPKPRGSGKLLSNTQGVGLALLRLEHVSALQNGQLGLRIEHTDSSGSIRSYNVEPWWPAWWPPEPEPTAQENHEAS</sequence>
<organism evidence="7 8">
    <name type="scientific">Panaeolus cyanescens</name>
    <dbReference type="NCBI Taxonomy" id="181874"/>
    <lineage>
        <taxon>Eukaryota</taxon>
        <taxon>Fungi</taxon>
        <taxon>Dikarya</taxon>
        <taxon>Basidiomycota</taxon>
        <taxon>Agaricomycotina</taxon>
        <taxon>Agaricomycetes</taxon>
        <taxon>Agaricomycetidae</taxon>
        <taxon>Agaricales</taxon>
        <taxon>Agaricineae</taxon>
        <taxon>Galeropsidaceae</taxon>
        <taxon>Panaeolus</taxon>
    </lineage>
</organism>
<dbReference type="InterPro" id="IPR045179">
    <property type="entry name" value="YgfZ/GcvT"/>
</dbReference>
<protein>
    <recommendedName>
        <fullName evidence="6">CAF17 C-terminal domain-containing protein</fullName>
    </recommendedName>
</protein>
<dbReference type="AlphaFoldDB" id="A0A409YUC8"/>
<keyword evidence="3" id="KW-0496">Mitochondrion</keyword>
<dbReference type="Proteomes" id="UP000284842">
    <property type="component" value="Unassembled WGS sequence"/>
</dbReference>
<evidence type="ECO:0000259" key="6">
    <source>
        <dbReference type="Pfam" id="PF25455"/>
    </source>
</evidence>
<evidence type="ECO:0000313" key="7">
    <source>
        <dbReference type="EMBL" id="PPR06569.1"/>
    </source>
</evidence>
<keyword evidence="8" id="KW-1185">Reference proteome</keyword>
<name>A0A409YUC8_9AGAR</name>
<dbReference type="GO" id="GO:0016226">
    <property type="term" value="P:iron-sulfur cluster assembly"/>
    <property type="evidence" value="ECO:0007669"/>
    <property type="project" value="TreeGrafter"/>
</dbReference>
<dbReference type="InterPro" id="IPR057460">
    <property type="entry name" value="CAF17_C"/>
</dbReference>
<dbReference type="NCBIfam" id="TIGR03317">
    <property type="entry name" value="ygfZ_signature"/>
    <property type="match status" value="1"/>
</dbReference>
<comment type="caution">
    <text evidence="7">The sequence shown here is derived from an EMBL/GenBank/DDBJ whole genome shotgun (WGS) entry which is preliminary data.</text>
</comment>
<dbReference type="EMBL" id="NHTK01000607">
    <property type="protein sequence ID" value="PPR06569.1"/>
    <property type="molecule type" value="Genomic_DNA"/>
</dbReference>
<gene>
    <name evidence="7" type="ORF">CVT24_001750</name>
</gene>
<dbReference type="OrthoDB" id="191995at2759"/>
<evidence type="ECO:0000256" key="5">
    <source>
        <dbReference type="SAM" id="MobiDB-lite"/>
    </source>
</evidence>
<dbReference type="STRING" id="181874.A0A409YUC8"/>
<dbReference type="PANTHER" id="PTHR22602">
    <property type="entry name" value="TRANSFERASE CAF17, MITOCHONDRIAL-RELATED"/>
    <property type="match status" value="1"/>
</dbReference>
<evidence type="ECO:0000256" key="1">
    <source>
        <dbReference type="ARBA" id="ARBA00004173"/>
    </source>
</evidence>
<dbReference type="InParanoid" id="A0A409YUC8"/>
<dbReference type="FunCoup" id="A0A409YUC8">
    <property type="interactions" value="125"/>
</dbReference>
<dbReference type="InterPro" id="IPR027266">
    <property type="entry name" value="TrmE/GcvT-like"/>
</dbReference>
<reference evidence="7 8" key="1">
    <citation type="journal article" date="2018" name="Evol. Lett.">
        <title>Horizontal gene cluster transfer increased hallucinogenic mushroom diversity.</title>
        <authorList>
            <person name="Reynolds H.T."/>
            <person name="Vijayakumar V."/>
            <person name="Gluck-Thaler E."/>
            <person name="Korotkin H.B."/>
            <person name="Matheny P.B."/>
            <person name="Slot J.C."/>
        </authorList>
    </citation>
    <scope>NUCLEOTIDE SEQUENCE [LARGE SCALE GENOMIC DNA]</scope>
    <source>
        <strain evidence="7 8">2629</strain>
    </source>
</reference>
<feature type="region of interest" description="Disordered" evidence="5">
    <location>
        <begin position="196"/>
        <end position="235"/>
    </location>
</feature>
<comment type="similarity">
    <text evidence="4">Belongs to the GcvT family. CAF17/IBA57 subfamily.</text>
</comment>
<evidence type="ECO:0000313" key="8">
    <source>
        <dbReference type="Proteomes" id="UP000284842"/>
    </source>
</evidence>
<evidence type="ECO:0000256" key="3">
    <source>
        <dbReference type="ARBA" id="ARBA00023128"/>
    </source>
</evidence>